<feature type="compositionally biased region" description="Polar residues" evidence="1">
    <location>
        <begin position="372"/>
        <end position="385"/>
    </location>
</feature>
<keyword evidence="5" id="KW-1185">Reference proteome</keyword>
<feature type="region of interest" description="Disordered" evidence="1">
    <location>
        <begin position="201"/>
        <end position="221"/>
    </location>
</feature>
<organism evidence="2 4">
    <name type="scientific">Ustilago bromivora</name>
    <dbReference type="NCBI Taxonomy" id="307758"/>
    <lineage>
        <taxon>Eukaryota</taxon>
        <taxon>Fungi</taxon>
        <taxon>Dikarya</taxon>
        <taxon>Basidiomycota</taxon>
        <taxon>Ustilaginomycotina</taxon>
        <taxon>Ustilaginomycetes</taxon>
        <taxon>Ustilaginales</taxon>
        <taxon>Ustilaginaceae</taxon>
        <taxon>Ustilago</taxon>
    </lineage>
</organism>
<feature type="region of interest" description="Disordered" evidence="1">
    <location>
        <begin position="237"/>
        <end position="385"/>
    </location>
</feature>
<feature type="compositionally biased region" description="Basic and acidic residues" evidence="1">
    <location>
        <begin position="424"/>
        <end position="434"/>
    </location>
</feature>
<protein>
    <submittedName>
        <fullName evidence="2">Uncharacterized protein</fullName>
    </submittedName>
</protein>
<sequence length="477" mass="48831">MTSAVPAPTRAYTLLGPLPPSIRAPQPMPAPLSRVALAAKQNQILALQALQAAAASASASSSSSSSSAAGSPPPSSPYIKSSSGAVYAACAKRGRKFQAFRAPSLDKAPKEALPASTTATTTKLEPLIVTSTPHWSAEGSQPLFDPNSGRRSEVYSLTNDRYPGAPGTALAKAREAQQKAIQSAKREAAKKLASKAELEHLGVKGLSKKRKSSSPYATVGGAVPAAVVVQAAVSSSSRAAQEHTAGQAMSRDSFRGRNSAKPSSEANLTVPSASRSRRPASRASSPAPTAAQSSTGRRTGTRSGSAAPVEEHSSSNGGNNRSSPTRGTSPPENSKNHHGLASTAPFQSSPLAASAITMEPLLDTDDAEQNDSKPNTSDVDTSPSAACSAATKRKASALSQVVLTDEVEAAAVSESLEEVCKRLKRDDEDAGKEGADDEAAAAAAATRAIKEGSPSSVSSSRRTSPRMTSRRIVAEAA</sequence>
<evidence type="ECO:0000313" key="5">
    <source>
        <dbReference type="Proteomes" id="UP000658997"/>
    </source>
</evidence>
<feature type="compositionally biased region" description="Polar residues" evidence="1">
    <location>
        <begin position="324"/>
        <end position="333"/>
    </location>
</feature>
<feature type="compositionally biased region" description="Polar residues" evidence="1">
    <location>
        <begin position="260"/>
        <end position="270"/>
    </location>
</feature>
<evidence type="ECO:0000256" key="1">
    <source>
        <dbReference type="SAM" id="MobiDB-lite"/>
    </source>
</evidence>
<evidence type="ECO:0000313" key="2">
    <source>
        <dbReference type="EMBL" id="SAM72251.1"/>
    </source>
</evidence>
<feature type="region of interest" description="Disordered" evidence="1">
    <location>
        <begin position="100"/>
        <end position="187"/>
    </location>
</feature>
<reference evidence="3" key="3">
    <citation type="submission" date="2018-08" db="EMBL/GenBank/DDBJ databases">
        <authorList>
            <person name="Guldener U."/>
        </authorList>
    </citation>
    <scope>NUCLEOTIDE SEQUENCE</scope>
    <source>
        <strain evidence="3">UB2</strain>
    </source>
</reference>
<dbReference type="Proteomes" id="UP000658997">
    <property type="component" value="Unassembled WGS sequence"/>
</dbReference>
<dbReference type="EMBL" id="LT558118">
    <property type="protein sequence ID" value="SAM72251.1"/>
    <property type="molecule type" value="Genomic_DNA"/>
</dbReference>
<feature type="region of interest" description="Disordered" evidence="1">
    <location>
        <begin position="424"/>
        <end position="477"/>
    </location>
</feature>
<evidence type="ECO:0000313" key="3">
    <source>
        <dbReference type="EMBL" id="SYW83773.1"/>
    </source>
</evidence>
<feature type="compositionally biased region" description="Low complexity" evidence="1">
    <location>
        <begin position="314"/>
        <end position="323"/>
    </location>
</feature>
<evidence type="ECO:0000313" key="4">
    <source>
        <dbReference type="Proteomes" id="UP000179920"/>
    </source>
</evidence>
<dbReference type="Proteomes" id="UP000179920">
    <property type="component" value="Chromosome II"/>
</dbReference>
<feature type="compositionally biased region" description="Low complexity" evidence="1">
    <location>
        <begin position="453"/>
        <end position="471"/>
    </location>
</feature>
<reference evidence="2" key="1">
    <citation type="submission" date="2016-04" db="EMBL/GenBank/DDBJ databases">
        <authorList>
            <person name="Evans L.H."/>
            <person name="Alamgir A."/>
            <person name="Owens N."/>
            <person name="Weber N.D."/>
            <person name="Virtaneva K."/>
            <person name="Barbian K."/>
            <person name="Babar A."/>
            <person name="Rosenke K."/>
        </authorList>
    </citation>
    <scope>NUCLEOTIDE SEQUENCE</scope>
    <source>
        <strain evidence="2">UB2112</strain>
    </source>
</reference>
<accession>A0A1K0GYG1</accession>
<feature type="compositionally biased region" description="Low complexity" evidence="1">
    <location>
        <begin position="281"/>
        <end position="305"/>
    </location>
</feature>
<feature type="compositionally biased region" description="Low complexity" evidence="1">
    <location>
        <begin position="58"/>
        <end position="70"/>
    </location>
</feature>
<dbReference type="AlphaFoldDB" id="A0A1K0GYG1"/>
<dbReference type="EMBL" id="ULHB01000159">
    <property type="protein sequence ID" value="SYW83773.1"/>
    <property type="molecule type" value="Genomic_DNA"/>
</dbReference>
<feature type="region of interest" description="Disordered" evidence="1">
    <location>
        <begin position="58"/>
        <end position="81"/>
    </location>
</feature>
<feature type="compositionally biased region" description="Polar residues" evidence="1">
    <location>
        <begin position="115"/>
        <end position="134"/>
    </location>
</feature>
<dbReference type="OrthoDB" id="3366673at2759"/>
<proteinExistence type="predicted"/>
<reference evidence="4" key="2">
    <citation type="submission" date="2016-04" db="EMBL/GenBank/DDBJ databases">
        <authorList>
            <person name="Guldener U."/>
            <person name="Guldener U."/>
        </authorList>
    </citation>
    <scope>NUCLEOTIDE SEQUENCE [LARGE SCALE GENOMIC DNA]</scope>
    <source>
        <strain evidence="4">UB2112</strain>
    </source>
</reference>
<gene>
    <name evidence="3" type="ORF">UBRO2_05329</name>
    <name evidence="2" type="ORF">UBRO_00196</name>
</gene>
<name>A0A1K0GYG1_9BASI</name>